<reference evidence="1 2" key="1">
    <citation type="journal article" date="2020" name="Mol. Plant">
        <title>The Chromosome-Based Rubber Tree Genome Provides New Insights into Spurge Genome Evolution and Rubber Biosynthesis.</title>
        <authorList>
            <person name="Liu J."/>
            <person name="Shi C."/>
            <person name="Shi C.C."/>
            <person name="Li W."/>
            <person name="Zhang Q.J."/>
            <person name="Zhang Y."/>
            <person name="Li K."/>
            <person name="Lu H.F."/>
            <person name="Shi C."/>
            <person name="Zhu S.T."/>
            <person name="Xiao Z.Y."/>
            <person name="Nan H."/>
            <person name="Yue Y."/>
            <person name="Zhu X.G."/>
            <person name="Wu Y."/>
            <person name="Hong X.N."/>
            <person name="Fan G.Y."/>
            <person name="Tong Y."/>
            <person name="Zhang D."/>
            <person name="Mao C.L."/>
            <person name="Liu Y.L."/>
            <person name="Hao S.J."/>
            <person name="Liu W.Q."/>
            <person name="Lv M.Q."/>
            <person name="Zhang H.B."/>
            <person name="Liu Y."/>
            <person name="Hu-Tang G.R."/>
            <person name="Wang J.P."/>
            <person name="Wang J.H."/>
            <person name="Sun Y.H."/>
            <person name="Ni S.B."/>
            <person name="Chen W.B."/>
            <person name="Zhang X.C."/>
            <person name="Jiao Y.N."/>
            <person name="Eichler E.E."/>
            <person name="Li G.H."/>
            <person name="Liu X."/>
            <person name="Gao L.Z."/>
        </authorList>
    </citation>
    <scope>NUCLEOTIDE SEQUENCE [LARGE SCALE GENOMIC DNA]</scope>
    <source>
        <strain evidence="2">cv. GT1</strain>
        <tissue evidence="1">Leaf</tissue>
    </source>
</reference>
<protein>
    <submittedName>
        <fullName evidence="1">Uncharacterized protein</fullName>
    </submittedName>
</protein>
<gene>
    <name evidence="1" type="ORF">GH714_024280</name>
</gene>
<evidence type="ECO:0000313" key="1">
    <source>
        <dbReference type="EMBL" id="KAF2298598.1"/>
    </source>
</evidence>
<accession>A0A6A6LE78</accession>
<sequence length="217" mass="24517">MKIVLGAKNKLGFVNAKIEAPEEGSEGFERWKGCDYMVASWLWNSIAKDLVGGFLYATSLKELWDEISERFGGSNGPMIYQIKRRISLLMQDGLSITSYYTKLKELWYELENIRVILSCTCGSVKISTEVDNCDKLMQFLMGLNGAYDQDQKTKAVVAIGKEHEGLYILDKSSFLSSAIQFYHKVKHLLDSLALNSVNTSFSSVSINKENFQLFNFA</sequence>
<evidence type="ECO:0000313" key="2">
    <source>
        <dbReference type="Proteomes" id="UP000467840"/>
    </source>
</evidence>
<name>A0A6A6LE78_HEVBR</name>
<dbReference type="PANTHER" id="PTHR37610:SF40">
    <property type="entry name" value="OS01G0909600 PROTEIN"/>
    <property type="match status" value="1"/>
</dbReference>
<comment type="caution">
    <text evidence="1">The sequence shown here is derived from an EMBL/GenBank/DDBJ whole genome shotgun (WGS) entry which is preliminary data.</text>
</comment>
<dbReference type="PANTHER" id="PTHR37610">
    <property type="entry name" value="CCHC-TYPE DOMAIN-CONTAINING PROTEIN"/>
    <property type="match status" value="1"/>
</dbReference>
<proteinExistence type="predicted"/>
<dbReference type="EMBL" id="JAAGAX010000011">
    <property type="protein sequence ID" value="KAF2298598.1"/>
    <property type="molecule type" value="Genomic_DNA"/>
</dbReference>
<dbReference type="Proteomes" id="UP000467840">
    <property type="component" value="Chromosome 1"/>
</dbReference>
<organism evidence="1 2">
    <name type="scientific">Hevea brasiliensis</name>
    <name type="common">Para rubber tree</name>
    <name type="synonym">Siphonia brasiliensis</name>
    <dbReference type="NCBI Taxonomy" id="3981"/>
    <lineage>
        <taxon>Eukaryota</taxon>
        <taxon>Viridiplantae</taxon>
        <taxon>Streptophyta</taxon>
        <taxon>Embryophyta</taxon>
        <taxon>Tracheophyta</taxon>
        <taxon>Spermatophyta</taxon>
        <taxon>Magnoliopsida</taxon>
        <taxon>eudicotyledons</taxon>
        <taxon>Gunneridae</taxon>
        <taxon>Pentapetalae</taxon>
        <taxon>rosids</taxon>
        <taxon>fabids</taxon>
        <taxon>Malpighiales</taxon>
        <taxon>Euphorbiaceae</taxon>
        <taxon>Crotonoideae</taxon>
        <taxon>Micrandreae</taxon>
        <taxon>Hevea</taxon>
    </lineage>
</organism>
<keyword evidence="2" id="KW-1185">Reference proteome</keyword>
<dbReference type="AlphaFoldDB" id="A0A6A6LE78"/>